<gene>
    <name evidence="3" type="ORF">FA09DRAFT_328955</name>
</gene>
<accession>A0A316ZD83</accession>
<dbReference type="AlphaFoldDB" id="A0A316ZD83"/>
<evidence type="ECO:0000256" key="2">
    <source>
        <dbReference type="SAM" id="MobiDB-lite"/>
    </source>
</evidence>
<feature type="compositionally biased region" description="Low complexity" evidence="2">
    <location>
        <begin position="11"/>
        <end position="26"/>
    </location>
</feature>
<dbReference type="InterPro" id="IPR018794">
    <property type="entry name" value="UPF0538"/>
</dbReference>
<dbReference type="RefSeq" id="XP_025599263.1">
    <property type="nucleotide sequence ID" value="XM_025741977.1"/>
</dbReference>
<dbReference type="GeneID" id="37269521"/>
<evidence type="ECO:0000313" key="3">
    <source>
        <dbReference type="EMBL" id="PWN98984.1"/>
    </source>
</evidence>
<name>A0A316ZD83_9BASI</name>
<reference evidence="3 4" key="1">
    <citation type="journal article" date="2018" name="Mol. Biol. Evol.">
        <title>Broad Genomic Sampling Reveals a Smut Pathogenic Ancestry of the Fungal Clade Ustilaginomycotina.</title>
        <authorList>
            <person name="Kijpornyongpan T."/>
            <person name="Mondo S.J."/>
            <person name="Barry K."/>
            <person name="Sandor L."/>
            <person name="Lee J."/>
            <person name="Lipzen A."/>
            <person name="Pangilinan J."/>
            <person name="LaButti K."/>
            <person name="Hainaut M."/>
            <person name="Henrissat B."/>
            <person name="Grigoriev I.V."/>
            <person name="Spatafora J.W."/>
            <person name="Aime M.C."/>
        </authorList>
    </citation>
    <scope>NUCLEOTIDE SEQUENCE [LARGE SCALE GENOMIC DNA]</scope>
    <source>
        <strain evidence="3 4">MCA 4186</strain>
    </source>
</reference>
<dbReference type="OrthoDB" id="937at2759"/>
<proteinExistence type="inferred from homology"/>
<dbReference type="PANTHER" id="PTHR18444">
    <property type="entry name" value="UPF0538 FAMILY MEMBER"/>
    <property type="match status" value="1"/>
</dbReference>
<protein>
    <submittedName>
        <fullName evidence="3">Uncharacterized protein</fullName>
    </submittedName>
</protein>
<organism evidence="3 4">
    <name type="scientific">Tilletiopsis washingtonensis</name>
    <dbReference type="NCBI Taxonomy" id="58919"/>
    <lineage>
        <taxon>Eukaryota</taxon>
        <taxon>Fungi</taxon>
        <taxon>Dikarya</taxon>
        <taxon>Basidiomycota</taxon>
        <taxon>Ustilaginomycotina</taxon>
        <taxon>Exobasidiomycetes</taxon>
        <taxon>Entylomatales</taxon>
        <taxon>Entylomatales incertae sedis</taxon>
        <taxon>Tilletiopsis</taxon>
    </lineage>
</organism>
<comment type="similarity">
    <text evidence="1">Belongs to the UPF0538 family.</text>
</comment>
<evidence type="ECO:0000256" key="1">
    <source>
        <dbReference type="ARBA" id="ARBA00007176"/>
    </source>
</evidence>
<feature type="region of interest" description="Disordered" evidence="2">
    <location>
        <begin position="1"/>
        <end position="26"/>
    </location>
</feature>
<sequence>MSDAASLTPHAEASSSSSATAASPDDSAPALLPGGFHAFRPVYDSSSSALTSSTPLTSALLTVRVVKSFAYRTMKACVLPGLDLTRMTVGELRERVKQEVRTKPEYKGVRSRVAEYDTLKIYTHAHASKTTNLIINLDRPEWLLLDDDATLESVGCQNETELSLFNRAEYEEFLLKPDTTSW</sequence>
<keyword evidence="4" id="KW-1185">Reference proteome</keyword>
<dbReference type="PANTHER" id="PTHR18444:SF9">
    <property type="entry name" value="UPF0538 PROTEIN C2ORF76"/>
    <property type="match status" value="1"/>
</dbReference>
<dbReference type="Pfam" id="PF10209">
    <property type="entry name" value="DUF2340"/>
    <property type="match status" value="1"/>
</dbReference>
<dbReference type="EMBL" id="KZ819289">
    <property type="protein sequence ID" value="PWN98984.1"/>
    <property type="molecule type" value="Genomic_DNA"/>
</dbReference>
<dbReference type="Proteomes" id="UP000245946">
    <property type="component" value="Unassembled WGS sequence"/>
</dbReference>
<evidence type="ECO:0000313" key="4">
    <source>
        <dbReference type="Proteomes" id="UP000245946"/>
    </source>
</evidence>